<dbReference type="Pfam" id="PF16389">
    <property type="entry name" value="DUF4998"/>
    <property type="match status" value="1"/>
</dbReference>
<comment type="caution">
    <text evidence="3">The sequence shown here is derived from an EMBL/GenBank/DDBJ whole genome shotgun (WGS) entry which is preliminary data.</text>
</comment>
<feature type="signal peptide" evidence="1">
    <location>
        <begin position="1"/>
        <end position="23"/>
    </location>
</feature>
<dbReference type="PROSITE" id="PS51257">
    <property type="entry name" value="PROKAR_LIPOPROTEIN"/>
    <property type="match status" value="1"/>
</dbReference>
<keyword evidence="4" id="KW-1185">Reference proteome</keyword>
<feature type="domain" description="DUF5013" evidence="2">
    <location>
        <begin position="244"/>
        <end position="391"/>
    </location>
</feature>
<name>A0ABT8VR42_9FLAO</name>
<dbReference type="EMBL" id="JAUMIT010000002">
    <property type="protein sequence ID" value="MDO3694440.1"/>
    <property type="molecule type" value="Genomic_DNA"/>
</dbReference>
<feature type="chain" id="PRO_5045133926" evidence="1">
    <location>
        <begin position="24"/>
        <end position="414"/>
    </location>
</feature>
<dbReference type="InterPro" id="IPR032181">
    <property type="entry name" value="DUF5013"/>
</dbReference>
<evidence type="ECO:0000256" key="1">
    <source>
        <dbReference type="SAM" id="SignalP"/>
    </source>
</evidence>
<keyword evidence="1" id="KW-0732">Signal</keyword>
<proteinExistence type="predicted"/>
<protein>
    <submittedName>
        <fullName evidence="3">DUF4998 domain-containing protein</fullName>
    </submittedName>
</protein>
<reference evidence="3" key="1">
    <citation type="submission" date="2023-07" db="EMBL/GenBank/DDBJ databases">
        <title>Wenyingzhuangia sp. chi5 genome sequencing and assembly.</title>
        <authorList>
            <person name="Park S."/>
        </authorList>
    </citation>
    <scope>NUCLEOTIDE SEQUENCE</scope>
    <source>
        <strain evidence="3">Chi5</strain>
    </source>
</reference>
<sequence>MICLIKNNSIKILALFIMLGFFASCTSMDEGYEEFISNGEISYTGKLDSLKFFSGNNRIKVEGLFMSDPKITECRVFWNSGADSISVPVIKTDKVDTLRVFIENMPENIYSFKVYTYDKLGNKSIPVTGISQSYGERYKETLTNRVISSSVLSTDLDLTINFASMDLSSGVFGTEIVYTDINDVNKTEFVSIDSEEVVLEDYKEGSKYNYRTMFLPDETAIDTFHTDYVQLLPDFVDFTNKLTNVSQPFQASSFSGRWGILAGWTTNTAAKNHGGYGGWDSNDTGVFNVESGWGAASIVNGKVYQTITLEPGNYTFKAEPKANGGVIASGYTTADNVYLTAAEGSTLPDSQAGAIETDPATLGYTRLVNTMAPDDVEVSFTVTQTTDVSLGLSTTQGQERFLVIYSFSLLKNNN</sequence>
<evidence type="ECO:0000313" key="3">
    <source>
        <dbReference type="EMBL" id="MDO3694440.1"/>
    </source>
</evidence>
<dbReference type="Proteomes" id="UP001168642">
    <property type="component" value="Unassembled WGS sequence"/>
</dbReference>
<evidence type="ECO:0000313" key="4">
    <source>
        <dbReference type="Proteomes" id="UP001168642"/>
    </source>
</evidence>
<organism evidence="3 4">
    <name type="scientific">Wenyingzhuangia gilva</name>
    <dbReference type="NCBI Taxonomy" id="3057677"/>
    <lineage>
        <taxon>Bacteria</taxon>
        <taxon>Pseudomonadati</taxon>
        <taxon>Bacteroidota</taxon>
        <taxon>Flavobacteriia</taxon>
        <taxon>Flavobacteriales</taxon>
        <taxon>Flavobacteriaceae</taxon>
        <taxon>Wenyingzhuangia</taxon>
    </lineage>
</organism>
<dbReference type="RefSeq" id="WP_302883688.1">
    <property type="nucleotide sequence ID" value="NZ_JAUMIT010000002.1"/>
</dbReference>
<dbReference type="Pfam" id="PF16405">
    <property type="entry name" value="DUF5013"/>
    <property type="match status" value="1"/>
</dbReference>
<evidence type="ECO:0000259" key="2">
    <source>
        <dbReference type="Pfam" id="PF16405"/>
    </source>
</evidence>
<accession>A0ABT8VR42</accession>
<gene>
    <name evidence="3" type="ORF">QVZ41_06220</name>
</gene>